<evidence type="ECO:0000259" key="3">
    <source>
        <dbReference type="Pfam" id="PF08241"/>
    </source>
</evidence>
<gene>
    <name evidence="4" type="ORF">NCTC4524_01225</name>
</gene>
<dbReference type="AlphaFoldDB" id="A0A378T261"/>
<dbReference type="GO" id="GO:0016126">
    <property type="term" value="P:sterol biosynthetic process"/>
    <property type="evidence" value="ECO:0007669"/>
    <property type="project" value="TreeGrafter"/>
</dbReference>
<evidence type="ECO:0000256" key="2">
    <source>
        <dbReference type="ARBA" id="ARBA00022679"/>
    </source>
</evidence>
<keyword evidence="1 4" id="KW-0489">Methyltransferase</keyword>
<dbReference type="InterPro" id="IPR050447">
    <property type="entry name" value="Erg6_SMT_methyltransf"/>
</dbReference>
<dbReference type="PANTHER" id="PTHR44068">
    <property type="entry name" value="ZGC:194242"/>
    <property type="match status" value="1"/>
</dbReference>
<reference evidence="4 5" key="1">
    <citation type="submission" date="2018-06" db="EMBL/GenBank/DDBJ databases">
        <authorList>
            <consortium name="Pathogen Informatics"/>
            <person name="Doyle S."/>
        </authorList>
    </citation>
    <scope>NUCLEOTIDE SEQUENCE [LARGE SCALE GENOMIC DNA]</scope>
    <source>
        <strain evidence="4 5">NCTC4524</strain>
    </source>
</reference>
<dbReference type="CDD" id="cd02440">
    <property type="entry name" value="AdoMet_MTases"/>
    <property type="match status" value="1"/>
</dbReference>
<keyword evidence="2 4" id="KW-0808">Transferase</keyword>
<dbReference type="SUPFAM" id="SSF53335">
    <property type="entry name" value="S-adenosyl-L-methionine-dependent methyltransferases"/>
    <property type="match status" value="1"/>
</dbReference>
<dbReference type="EC" id="2.1.1.-" evidence="4"/>
<dbReference type="InterPro" id="IPR054877">
    <property type="entry name" value="PthPhpthDimycoMt"/>
</dbReference>
<dbReference type="GO" id="GO:0032259">
    <property type="term" value="P:methylation"/>
    <property type="evidence" value="ECO:0007669"/>
    <property type="project" value="UniProtKB-KW"/>
</dbReference>
<evidence type="ECO:0000313" key="4">
    <source>
        <dbReference type="EMBL" id="STZ53606.1"/>
    </source>
</evidence>
<dbReference type="Pfam" id="PF08241">
    <property type="entry name" value="Methyltransf_11"/>
    <property type="match status" value="1"/>
</dbReference>
<dbReference type="GO" id="GO:0003838">
    <property type="term" value="F:sterol 24-C-methyltransferase activity"/>
    <property type="evidence" value="ECO:0007669"/>
    <property type="project" value="TreeGrafter"/>
</dbReference>
<accession>A0A378T261</accession>
<proteinExistence type="predicted"/>
<sequence>MDLVFRAVYNPITWKYSAKHAYPLQTRRLERDGTVFLDAGYETDPPLGLTLDPADEPDRPSIQLYHSTATQTDLADKRVLEVGCGHGGGASYLTRYLRPASYTGLDLNGRGIAFCRRAHQTPGLTFIQGNAQDLPFPDASFDAVVNIESSHCYPDFPGFLCEVARVLVDGGHLLYVDLRKRKHVPEWEAQLAASPLTILAERDINAEILRGLDAIWGAPATLERFKRHTPLLLRQLSKGVAGAPGHGLHRAVATGDIAYRMYHLSKLS</sequence>
<organism evidence="4 5">
    <name type="scientific">Mycolicibacterium senegalense</name>
    <dbReference type="NCBI Taxonomy" id="1796"/>
    <lineage>
        <taxon>Bacteria</taxon>
        <taxon>Bacillati</taxon>
        <taxon>Actinomycetota</taxon>
        <taxon>Actinomycetes</taxon>
        <taxon>Mycobacteriales</taxon>
        <taxon>Mycobacteriaceae</taxon>
        <taxon>Mycolicibacterium</taxon>
    </lineage>
</organism>
<evidence type="ECO:0000313" key="5">
    <source>
        <dbReference type="Proteomes" id="UP000254945"/>
    </source>
</evidence>
<evidence type="ECO:0000256" key="1">
    <source>
        <dbReference type="ARBA" id="ARBA00022603"/>
    </source>
</evidence>
<dbReference type="PANTHER" id="PTHR44068:SF1">
    <property type="entry name" value="HYPOTHETICAL LOC100005854"/>
    <property type="match status" value="1"/>
</dbReference>
<dbReference type="InterPro" id="IPR013216">
    <property type="entry name" value="Methyltransf_11"/>
</dbReference>
<dbReference type="Gene3D" id="3.40.50.150">
    <property type="entry name" value="Vaccinia Virus protein VP39"/>
    <property type="match status" value="1"/>
</dbReference>
<dbReference type="EMBL" id="UGQQ01000001">
    <property type="protein sequence ID" value="STZ53606.1"/>
    <property type="molecule type" value="Genomic_DNA"/>
</dbReference>
<dbReference type="Proteomes" id="UP000254945">
    <property type="component" value="Unassembled WGS sequence"/>
</dbReference>
<dbReference type="InterPro" id="IPR029063">
    <property type="entry name" value="SAM-dependent_MTases_sf"/>
</dbReference>
<dbReference type="NCBIfam" id="NF045823">
    <property type="entry name" value="PthPhpthDimycoMt"/>
    <property type="match status" value="1"/>
</dbReference>
<feature type="domain" description="Methyltransferase type 11" evidence="3">
    <location>
        <begin position="80"/>
        <end position="174"/>
    </location>
</feature>
<dbReference type="RefSeq" id="WP_051752930.1">
    <property type="nucleotide sequence ID" value="NZ_CP081000.1"/>
</dbReference>
<protein>
    <submittedName>
        <fullName evidence="4">Methyltransferase</fullName>
        <ecNumber evidence="4">2.1.1.-</ecNumber>
    </submittedName>
</protein>
<name>A0A378T261_9MYCO</name>